<dbReference type="InterPro" id="IPR010386">
    <property type="entry name" value="tRNA-Hydrxlase_MiaE"/>
</dbReference>
<reference evidence="1 2" key="1">
    <citation type="journal article" date="2012" name="J. Bacteriol.">
        <title>Genome Sequence of Idiomarina xiamenensis Type Strain 10-D-4.</title>
        <authorList>
            <person name="Lai Q."/>
            <person name="Wang L."/>
            <person name="Wang W."/>
            <person name="Shao Z."/>
        </authorList>
    </citation>
    <scope>NUCLEOTIDE SEQUENCE [LARGE SCALE GENOMIC DNA]</scope>
    <source>
        <strain evidence="1 2">10-D-4</strain>
    </source>
</reference>
<organism evidence="1 2">
    <name type="scientific">Idiomarina xiamenensis 10-D-4</name>
    <dbReference type="NCBI Taxonomy" id="740709"/>
    <lineage>
        <taxon>Bacteria</taxon>
        <taxon>Pseudomonadati</taxon>
        <taxon>Pseudomonadota</taxon>
        <taxon>Gammaproteobacteria</taxon>
        <taxon>Alteromonadales</taxon>
        <taxon>Idiomarinaceae</taxon>
        <taxon>Idiomarina</taxon>
    </lineage>
</organism>
<dbReference type="STRING" id="740709.A10D4_06936"/>
<accession>K2JK72</accession>
<dbReference type="GO" id="GO:0006400">
    <property type="term" value="P:tRNA modification"/>
    <property type="evidence" value="ECO:0007669"/>
    <property type="project" value="InterPro"/>
</dbReference>
<dbReference type="Pfam" id="PF06175">
    <property type="entry name" value="MiaE"/>
    <property type="match status" value="1"/>
</dbReference>
<name>K2JK72_9GAMM</name>
<evidence type="ECO:0000313" key="1">
    <source>
        <dbReference type="EMBL" id="EKE83861.1"/>
    </source>
</evidence>
<dbReference type="RefSeq" id="WP_008488571.1">
    <property type="nucleotide sequence ID" value="NZ_AMRG01000007.1"/>
</dbReference>
<dbReference type="InterPro" id="IPR009078">
    <property type="entry name" value="Ferritin-like_SF"/>
</dbReference>
<dbReference type="GO" id="GO:0045301">
    <property type="term" value="F:tRNA 2-(methylsulfanyl)-N(6)-isopentenyladenosine(37) hydroxylase activity"/>
    <property type="evidence" value="ECO:0007669"/>
    <property type="project" value="InterPro"/>
</dbReference>
<dbReference type="NCBIfam" id="NF047790">
    <property type="entry name" value="tRNAmsioHdxaseMiaE"/>
    <property type="match status" value="1"/>
</dbReference>
<dbReference type="PANTHER" id="PTHR42637:SF1">
    <property type="entry name" value="TRNA 2-(METHYLSULFANYL)-N(6)-ISOPENTENYLADENOSINE(37) HYDROXYLASE"/>
    <property type="match status" value="1"/>
</dbReference>
<dbReference type="SUPFAM" id="SSF47240">
    <property type="entry name" value="Ferritin-like"/>
    <property type="match status" value="1"/>
</dbReference>
<dbReference type="Gene3D" id="1.20.1260.10">
    <property type="match status" value="1"/>
</dbReference>
<keyword evidence="2" id="KW-1185">Reference proteome</keyword>
<proteinExistence type="predicted"/>
<dbReference type="PANTHER" id="PTHR42637">
    <property type="entry name" value="TRNA-(MS[2]IO[6]A)-HYDROXYLASE"/>
    <property type="match status" value="1"/>
</dbReference>
<dbReference type="EMBL" id="AMRG01000007">
    <property type="protein sequence ID" value="EKE83861.1"/>
    <property type="molecule type" value="Genomic_DNA"/>
</dbReference>
<dbReference type="PIRSF" id="PIRSF020736">
    <property type="entry name" value="MiaE"/>
    <property type="match status" value="1"/>
</dbReference>
<sequence>MSQAALSKPIQPLLAPYQSLLAPIDTFLHCRTPQAWLEAARQPQVLAVILNDHMRCELKAAQSAAFLLRRYALDQSSGEALLQWLKPYEDFVYRQLQHGDNQRPLTSAKKNGVANALTAQPDLPYSDDIVDKMMRLIKEELHHFDQVLQIIQQRQLAIGHLPASGYAAGLLRHVRTHEPAALVDKLIIGAYIEARSCERFAALAPYIDSELQQFYVSLLRSEARHYQDYLQLAERLAGQPIAARITQFGEWEAQLIKASDDQLRFHSGVPSAAAIEAATQLSAT</sequence>
<dbReference type="AlphaFoldDB" id="K2JK72"/>
<protein>
    <submittedName>
        <fullName evidence="1">tRNA-(MS[2]IO[6]A)-hydroxylase</fullName>
    </submittedName>
</protein>
<dbReference type="eggNOG" id="COG4445">
    <property type="taxonomic scope" value="Bacteria"/>
</dbReference>
<dbReference type="PATRIC" id="fig|740709.3.peg.1411"/>
<dbReference type="Proteomes" id="UP000014115">
    <property type="component" value="Unassembled WGS sequence"/>
</dbReference>
<comment type="caution">
    <text evidence="1">The sequence shown here is derived from an EMBL/GenBank/DDBJ whole genome shotgun (WGS) entry which is preliminary data.</text>
</comment>
<evidence type="ECO:0000313" key="2">
    <source>
        <dbReference type="Proteomes" id="UP000014115"/>
    </source>
</evidence>
<dbReference type="InterPro" id="IPR012347">
    <property type="entry name" value="Ferritin-like"/>
</dbReference>
<gene>
    <name evidence="1" type="ORF">A10D4_06936</name>
</gene>